<dbReference type="RefSeq" id="WP_039818883.1">
    <property type="nucleotide sequence ID" value="NZ_JADLRH010000015.1"/>
</dbReference>
<protein>
    <submittedName>
        <fullName evidence="2">Uncharacterized protein</fullName>
    </submittedName>
</protein>
<proteinExistence type="predicted"/>
<accession>A0A379JMB4</accession>
<evidence type="ECO:0000256" key="1">
    <source>
        <dbReference type="SAM" id="Phobius"/>
    </source>
</evidence>
<dbReference type="EMBL" id="UGRY01000007">
    <property type="protein sequence ID" value="SUD49361.1"/>
    <property type="molecule type" value="Genomic_DNA"/>
</dbReference>
<keyword evidence="1" id="KW-0472">Membrane</keyword>
<feature type="transmembrane region" description="Helical" evidence="1">
    <location>
        <begin position="29"/>
        <end position="46"/>
    </location>
</feature>
<keyword evidence="1" id="KW-1133">Transmembrane helix</keyword>
<gene>
    <name evidence="2" type="ORF">NCTC1934_06714</name>
</gene>
<evidence type="ECO:0000313" key="2">
    <source>
        <dbReference type="EMBL" id="SUD49361.1"/>
    </source>
</evidence>
<organism evidence="2 3">
    <name type="scientific">Nocardia otitidiscaviarum</name>
    <dbReference type="NCBI Taxonomy" id="1823"/>
    <lineage>
        <taxon>Bacteria</taxon>
        <taxon>Bacillati</taxon>
        <taxon>Actinomycetota</taxon>
        <taxon>Actinomycetes</taxon>
        <taxon>Mycobacteriales</taxon>
        <taxon>Nocardiaceae</taxon>
        <taxon>Nocardia</taxon>
    </lineage>
</organism>
<keyword evidence="1" id="KW-0812">Transmembrane</keyword>
<keyword evidence="3" id="KW-1185">Reference proteome</keyword>
<dbReference type="AlphaFoldDB" id="A0A379JMB4"/>
<evidence type="ECO:0000313" key="3">
    <source>
        <dbReference type="Proteomes" id="UP000255467"/>
    </source>
</evidence>
<feature type="transmembrane region" description="Helical" evidence="1">
    <location>
        <begin position="52"/>
        <end position="71"/>
    </location>
</feature>
<reference evidence="2 3" key="1">
    <citation type="submission" date="2018-06" db="EMBL/GenBank/DDBJ databases">
        <authorList>
            <consortium name="Pathogen Informatics"/>
            <person name="Doyle S."/>
        </authorList>
    </citation>
    <scope>NUCLEOTIDE SEQUENCE [LARGE SCALE GENOMIC DNA]</scope>
    <source>
        <strain evidence="2 3">NCTC1934</strain>
    </source>
</reference>
<sequence length="90" mass="9928">MNEPTDYPSATVRGRVFSLLTRAARLRGVTLYLVLVTVGGAISLAVELVSGRYSWSMLGGVAFVATMWFLAWPGVVRAWRRTDAVAREPR</sequence>
<dbReference type="Proteomes" id="UP000255467">
    <property type="component" value="Unassembled WGS sequence"/>
</dbReference>
<name>A0A379JMB4_9NOCA</name>